<dbReference type="RefSeq" id="XP_039470884.1">
    <property type="nucleotide sequence ID" value="XM_039614950.1"/>
</dbReference>
<reference evidence="18" key="2">
    <citation type="submission" date="2025-09" db="UniProtKB">
        <authorList>
            <consortium name="Ensembl"/>
        </authorList>
    </citation>
    <scope>IDENTIFICATION</scope>
</reference>
<dbReference type="GO" id="GO:0080008">
    <property type="term" value="C:Cul4-RING E3 ubiquitin ligase complex"/>
    <property type="evidence" value="ECO:0007669"/>
    <property type="project" value="TreeGrafter"/>
</dbReference>
<feature type="region of interest" description="Disordered" evidence="17">
    <location>
        <begin position="856"/>
        <end position="905"/>
    </location>
</feature>
<feature type="compositionally biased region" description="Low complexity" evidence="17">
    <location>
        <begin position="486"/>
        <end position="497"/>
    </location>
</feature>
<feature type="compositionally biased region" description="Polar residues" evidence="17">
    <location>
        <begin position="1348"/>
        <end position="1363"/>
    </location>
</feature>
<feature type="compositionally biased region" description="Pro residues" evidence="17">
    <location>
        <begin position="446"/>
        <end position="461"/>
    </location>
</feature>
<dbReference type="GO" id="GO:0008406">
    <property type="term" value="P:gonad development"/>
    <property type="evidence" value="ECO:0007669"/>
    <property type="project" value="UniProtKB-ARBA"/>
</dbReference>
<feature type="region of interest" description="Disordered" evidence="17">
    <location>
        <begin position="1225"/>
        <end position="1259"/>
    </location>
</feature>
<dbReference type="PANTHER" id="PTHR22874:SF1">
    <property type="entry name" value="ACTIVATING MOLECULE IN BECN1-REGULATED AUTOPHAGY PROTEIN 1"/>
    <property type="match status" value="1"/>
</dbReference>
<comment type="similarity">
    <text evidence="14">Belongs to the WD repeat AMBRA1 family.</text>
</comment>
<feature type="region of interest" description="Disordered" evidence="17">
    <location>
        <begin position="574"/>
        <end position="640"/>
    </location>
</feature>
<dbReference type="PANTHER" id="PTHR22874">
    <property type="entry name" value="ACTIVATING MOLECULE IN BECN1-REGULATED AUTOPHAGY PROTEIN 1"/>
    <property type="match status" value="1"/>
</dbReference>
<dbReference type="GO" id="GO:0007626">
    <property type="term" value="P:locomotory behavior"/>
    <property type="evidence" value="ECO:0007669"/>
    <property type="project" value="UniProtKB-ARBA"/>
</dbReference>
<evidence type="ECO:0000256" key="3">
    <source>
        <dbReference type="ARBA" id="ARBA00004246"/>
    </source>
</evidence>
<keyword evidence="12" id="KW-0539">Nucleus</keyword>
<feature type="compositionally biased region" description="Low complexity" evidence="17">
    <location>
        <begin position="862"/>
        <end position="879"/>
    </location>
</feature>
<comment type="subunit">
    <text evidence="15">Component of the DCX(AMBRA1) E3 ubiquitin ligase complex.</text>
</comment>
<dbReference type="KEGG" id="oau:116329709"/>
<dbReference type="Proteomes" id="UP000472276">
    <property type="component" value="Unassembled WGS sequence"/>
</dbReference>
<feature type="compositionally biased region" description="Low complexity" evidence="17">
    <location>
        <begin position="1409"/>
        <end position="1434"/>
    </location>
</feature>
<feature type="compositionally biased region" description="Basic and acidic residues" evidence="17">
    <location>
        <begin position="696"/>
        <end position="714"/>
    </location>
</feature>
<feature type="compositionally biased region" description="Low complexity" evidence="17">
    <location>
        <begin position="665"/>
        <end position="693"/>
    </location>
</feature>
<dbReference type="GO" id="GO:0000045">
    <property type="term" value="P:autophagosome assembly"/>
    <property type="evidence" value="ECO:0007669"/>
    <property type="project" value="TreeGrafter"/>
</dbReference>
<feature type="compositionally biased region" description="Polar residues" evidence="17">
    <location>
        <begin position="1166"/>
        <end position="1175"/>
    </location>
</feature>
<dbReference type="PROSITE" id="PS00678">
    <property type="entry name" value="WD_REPEATS_1"/>
    <property type="match status" value="1"/>
</dbReference>
<feature type="region of interest" description="Disordered" evidence="17">
    <location>
        <begin position="1152"/>
        <end position="1190"/>
    </location>
</feature>
<keyword evidence="9" id="KW-0965">Cell junction</keyword>
<keyword evidence="7" id="KW-0677">Repeat</keyword>
<evidence type="ECO:0000256" key="13">
    <source>
        <dbReference type="ARBA" id="ARBA00023329"/>
    </source>
</evidence>
<name>A0A668RZC3_OREAU</name>
<dbReference type="GO" id="GO:0000423">
    <property type="term" value="P:mitophagy"/>
    <property type="evidence" value="ECO:0007669"/>
    <property type="project" value="TreeGrafter"/>
</dbReference>
<dbReference type="GO" id="GO:0048741">
    <property type="term" value="P:skeletal muscle fiber development"/>
    <property type="evidence" value="ECO:0007669"/>
    <property type="project" value="UniProtKB-ARBA"/>
</dbReference>
<evidence type="ECO:0000256" key="6">
    <source>
        <dbReference type="ARBA" id="ARBA00022574"/>
    </source>
</evidence>
<dbReference type="GO" id="GO:0005776">
    <property type="term" value="C:autophagosome"/>
    <property type="evidence" value="ECO:0007669"/>
    <property type="project" value="UniProtKB-SubCell"/>
</dbReference>
<reference evidence="18" key="1">
    <citation type="submission" date="2025-08" db="UniProtKB">
        <authorList>
            <consortium name="Ensembl"/>
        </authorList>
    </citation>
    <scope>IDENTIFICATION</scope>
</reference>
<evidence type="ECO:0000256" key="12">
    <source>
        <dbReference type="ARBA" id="ARBA00023242"/>
    </source>
</evidence>
<evidence type="ECO:0000313" key="19">
    <source>
        <dbReference type="Proteomes" id="UP000472276"/>
    </source>
</evidence>
<dbReference type="GO" id="GO:0043009">
    <property type="term" value="P:chordate embryonic development"/>
    <property type="evidence" value="ECO:0007669"/>
    <property type="project" value="UniProtKB-ARBA"/>
</dbReference>
<dbReference type="Pfam" id="PF00400">
    <property type="entry name" value="WD40"/>
    <property type="match status" value="1"/>
</dbReference>
<dbReference type="CTD" id="559106"/>
<feature type="compositionally biased region" description="Polar residues" evidence="17">
    <location>
        <begin position="583"/>
        <end position="594"/>
    </location>
</feature>
<gene>
    <name evidence="18" type="primary">ambra1b</name>
</gene>
<evidence type="ECO:0000256" key="4">
    <source>
        <dbReference type="ARBA" id="ARBA00004419"/>
    </source>
</evidence>
<feature type="region of interest" description="Disordered" evidence="17">
    <location>
        <begin position="766"/>
        <end position="793"/>
    </location>
</feature>
<keyword evidence="10" id="KW-0072">Autophagy</keyword>
<dbReference type="GO" id="GO:1990756">
    <property type="term" value="F:ubiquitin-like ligase-substrate adaptor activity"/>
    <property type="evidence" value="ECO:0007669"/>
    <property type="project" value="TreeGrafter"/>
</dbReference>
<evidence type="ECO:0000256" key="16">
    <source>
        <dbReference type="PROSITE-ProRule" id="PRU00221"/>
    </source>
</evidence>
<accession>A0A668RZC3</accession>
<dbReference type="InterPro" id="IPR019775">
    <property type="entry name" value="WD40_repeat_CS"/>
</dbReference>
<dbReference type="PROSITE" id="PS50082">
    <property type="entry name" value="WD_REPEATS_2"/>
    <property type="match status" value="1"/>
</dbReference>
<feature type="compositionally biased region" description="Pro residues" evidence="17">
    <location>
        <begin position="715"/>
        <end position="725"/>
    </location>
</feature>
<feature type="region of interest" description="Disordered" evidence="17">
    <location>
        <begin position="443"/>
        <end position="543"/>
    </location>
</feature>
<keyword evidence="8" id="KW-0833">Ubl conjugation pathway</keyword>
<feature type="region of interest" description="Disordered" evidence="17">
    <location>
        <begin position="325"/>
        <end position="366"/>
    </location>
</feature>
<evidence type="ECO:0000256" key="9">
    <source>
        <dbReference type="ARBA" id="ARBA00022949"/>
    </source>
</evidence>
<dbReference type="GO" id="GO:0031410">
    <property type="term" value="C:cytoplasmic vesicle"/>
    <property type="evidence" value="ECO:0007669"/>
    <property type="project" value="UniProtKB-KW"/>
</dbReference>
<feature type="region of interest" description="Disordered" evidence="17">
    <location>
        <begin position="386"/>
        <end position="427"/>
    </location>
</feature>
<keyword evidence="5" id="KW-0963">Cytoplasm</keyword>
<feature type="region of interest" description="Disordered" evidence="17">
    <location>
        <begin position="1332"/>
        <end position="1450"/>
    </location>
</feature>
<dbReference type="Ensembl" id="ENSOABT00000009791.2">
    <property type="protein sequence ID" value="ENSOABP00000009458.2"/>
    <property type="gene ID" value="ENSOABG00000005057.2"/>
</dbReference>
<feature type="repeat" description="WD" evidence="16">
    <location>
        <begin position="166"/>
        <end position="200"/>
    </location>
</feature>
<dbReference type="GeneID" id="116329709"/>
<evidence type="ECO:0000256" key="15">
    <source>
        <dbReference type="ARBA" id="ARBA00062236"/>
    </source>
</evidence>
<feature type="compositionally biased region" description="Low complexity" evidence="17">
    <location>
        <begin position="1154"/>
        <end position="1163"/>
    </location>
</feature>
<evidence type="ECO:0000256" key="14">
    <source>
        <dbReference type="ARBA" id="ARBA00061691"/>
    </source>
</evidence>
<dbReference type="InterPro" id="IPR052596">
    <property type="entry name" value="AMBRA1_autophagy"/>
</dbReference>
<evidence type="ECO:0000256" key="1">
    <source>
        <dbReference type="ARBA" id="ARBA00004123"/>
    </source>
</evidence>
<dbReference type="FunFam" id="2.130.10.10:FF:000361">
    <property type="entry name" value="Activating molecule in beclin-1-regulated autophagy"/>
    <property type="match status" value="1"/>
</dbReference>
<dbReference type="InterPro" id="IPR036322">
    <property type="entry name" value="WD40_repeat_dom_sf"/>
</dbReference>
<evidence type="ECO:0000256" key="5">
    <source>
        <dbReference type="ARBA" id="ARBA00022490"/>
    </source>
</evidence>
<dbReference type="PROSITE" id="PS50294">
    <property type="entry name" value="WD_REPEATS_REGION"/>
    <property type="match status" value="1"/>
</dbReference>
<dbReference type="GO" id="GO:0005925">
    <property type="term" value="C:focal adhesion"/>
    <property type="evidence" value="ECO:0007669"/>
    <property type="project" value="UniProtKB-SubCell"/>
</dbReference>
<dbReference type="InterPro" id="IPR015943">
    <property type="entry name" value="WD40/YVTN_repeat-like_dom_sf"/>
</dbReference>
<feature type="compositionally biased region" description="Acidic residues" evidence="17">
    <location>
        <begin position="880"/>
        <end position="889"/>
    </location>
</feature>
<comment type="subcellular location">
    <subcellularLocation>
        <location evidence="3">Cell junction</location>
        <location evidence="3">Focal adhesion</location>
    </subcellularLocation>
    <subcellularLocation>
        <location evidence="2">Cytoplasm</location>
        <location evidence="2">Cytoskeleton</location>
    </subcellularLocation>
    <subcellularLocation>
        <location evidence="4">Cytoplasmic vesicle</location>
        <location evidence="4">Autophagosome</location>
    </subcellularLocation>
    <subcellularLocation>
        <location evidence="1">Nucleus</location>
    </subcellularLocation>
</comment>
<protein>
    <recommendedName>
        <fullName evidence="20">Autophagy/beclin-1 regulator 1b</fullName>
    </recommendedName>
</protein>
<keyword evidence="13" id="KW-0968">Cytoplasmic vesicle</keyword>
<keyword evidence="11" id="KW-0206">Cytoskeleton</keyword>
<keyword evidence="19" id="KW-1185">Reference proteome</keyword>
<evidence type="ECO:0008006" key="20">
    <source>
        <dbReference type="Google" id="ProtNLM"/>
    </source>
</evidence>
<evidence type="ECO:0000256" key="2">
    <source>
        <dbReference type="ARBA" id="ARBA00004245"/>
    </source>
</evidence>
<feature type="region of interest" description="Disordered" evidence="17">
    <location>
        <begin position="658"/>
        <end position="748"/>
    </location>
</feature>
<dbReference type="GO" id="GO:0005634">
    <property type="term" value="C:nucleus"/>
    <property type="evidence" value="ECO:0007669"/>
    <property type="project" value="UniProtKB-SubCell"/>
</dbReference>
<proteinExistence type="inferred from homology"/>
<evidence type="ECO:0000256" key="8">
    <source>
        <dbReference type="ARBA" id="ARBA00022786"/>
    </source>
</evidence>
<organism evidence="18 19">
    <name type="scientific">Oreochromis aureus</name>
    <name type="common">Israeli tilapia</name>
    <name type="synonym">Chromis aureus</name>
    <dbReference type="NCBI Taxonomy" id="47969"/>
    <lineage>
        <taxon>Eukaryota</taxon>
        <taxon>Metazoa</taxon>
        <taxon>Chordata</taxon>
        <taxon>Craniata</taxon>
        <taxon>Vertebrata</taxon>
        <taxon>Euteleostomi</taxon>
        <taxon>Actinopterygii</taxon>
        <taxon>Neopterygii</taxon>
        <taxon>Teleostei</taxon>
        <taxon>Neoteleostei</taxon>
        <taxon>Acanthomorphata</taxon>
        <taxon>Ovalentaria</taxon>
        <taxon>Cichlomorphae</taxon>
        <taxon>Cichliformes</taxon>
        <taxon>Cichlidae</taxon>
        <taxon>African cichlids</taxon>
        <taxon>Pseudocrenilabrinae</taxon>
        <taxon>Oreochromini</taxon>
        <taxon>Oreochromis</taxon>
    </lineage>
</organism>
<sequence>MIVFILTQIQKFMVQTFPSKPRPLALLTSTSHHGVIVTVSFSSIYFRLSFSAQTLHGVGLAAVGVSSQSAEDTGSIMASRQRNSVRILSSRERGSQTFGSQRLLQLLVEEKVRWMKWQSQKVELPDSPRSTFLLAFSPDRTLMASTHVNHNIYITEVKTGKCLHSLVGHRRTPWCVTFHPTIPGLVASGCLDGEVRIWDLHGGSESWFTESNVAIASLAFHPTAQLLLIATNNELHFWDWSRPEPFAVVKTGSDTERVRLVRFDPLGHNLLTAIVNPSNQQGEEDSEVPMDSVEMPHFRQRSFLPSQPVRRTPILHNFLHILSSRSPGAQAGGEQQRPLGENGSNMAESPSIPLAQYPSSERGPPLPGCTQHLGMVCMCSRCSVSRTAPQPDGASVPPPDPRVSSDALQPPPASTFSSARTEPRQPLERASAFTSVYYSAGASLNPAPPGGHEPHSTPRPGPDWTRNLLSVREGGINPGMLPPRTSASSSISLLSVLRQQEGSSHSPVYTSATEGRGFPQQGEPGARDTASTSSGHHPFWDGSRGNTASFRNVLQCNLSRYFLEIGPIDMEPGLGGAVADGGQDQSQELLNNNMDPDRPGPSSSSSSSTPTIIHYQPPLPPPPSSHSLENNVPPPAPRGHLNRCRACHNLLTFNHDSQRWERKTSSASTSASTSMLEPPSSASSSASFPSPSSHWQPDEARRMLEVQTQERRAPPEPSEQPPPPAATVGGAGGVAFPIAPSSSQPGEQTVGLVYNQDTAQWERVYRQAASGRPAEPPEALSQEIPVDPPDEDSLRRRLLESSLLSLSRYDMSGSRDHPIYPDPARLSPAAYYAQRMIQYLSRRDSIRQRSLRYQQNRLRAMSSSSSDSPASNPPGSMDSSDVDFEDLDDNSDRTRHRTPRNARMSAPSLGRFVPRRFLLPEYLPYAGIFHERGQPGLATHSSVNRVLAGASIGDGQSAVASNIANTTYRLQWWDFTKFDLPEISNASVNVLVPNCKIYNDASCDISADGQLLAVFIPSSQRGFPDEGILAIYSLAPHNLGEMLYTKRFGPNAISVSLSPMGCYVMVGLASRRILLHPTTDHMVAQVFRLQQPHGGETSIRMVFNVVYPMAPDQRRHVSINSARWLPDPGMGLAYGTNKGDLVICRPVFYRSDGESPSESSSEPLFSVNNSGTSRSRGSDRPGPNRSSWRLDRDMGLMNAIGLQPRHPAPSVTSQGTQTPIIQLQNAETQTERELSEPSASQPAQSVPPEAPSTSGAAQAQVEVLAEAETGTSTAAAGESSEFGSGEDALARIRRLIAEGGMTAVVQREQSTTMASMGGFGNNIIVSHRIHRGSQTGASRPTAEPVATAPSTSGPLLVTSQPQSYLRPAPQATNQSEQLAPVWGPPPPALSLAVDVDDVFDGGRADDDSLPGPSSSSLLLSSPSSPSSSSSHSPLPGGGGPNSYPGDPYSR</sequence>
<dbReference type="GO" id="GO:0005856">
    <property type="term" value="C:cytoskeleton"/>
    <property type="evidence" value="ECO:0007669"/>
    <property type="project" value="UniProtKB-SubCell"/>
</dbReference>
<dbReference type="SUPFAM" id="SSF50978">
    <property type="entry name" value="WD40 repeat-like"/>
    <property type="match status" value="1"/>
</dbReference>
<feature type="compositionally biased region" description="Low complexity" evidence="17">
    <location>
        <begin position="1236"/>
        <end position="1247"/>
    </location>
</feature>
<dbReference type="InterPro" id="IPR001680">
    <property type="entry name" value="WD40_rpt"/>
</dbReference>
<evidence type="ECO:0000256" key="10">
    <source>
        <dbReference type="ARBA" id="ARBA00023006"/>
    </source>
</evidence>
<keyword evidence="6 16" id="KW-0853">WD repeat</keyword>
<evidence type="ECO:0000256" key="11">
    <source>
        <dbReference type="ARBA" id="ARBA00023212"/>
    </source>
</evidence>
<dbReference type="Gene3D" id="2.130.10.10">
    <property type="entry name" value="YVTN repeat-like/Quinoprotein amine dehydrogenase"/>
    <property type="match status" value="1"/>
</dbReference>
<evidence type="ECO:0000256" key="17">
    <source>
        <dbReference type="SAM" id="MobiDB-lite"/>
    </source>
</evidence>
<evidence type="ECO:0000313" key="18">
    <source>
        <dbReference type="Ensembl" id="ENSOABP00000009458.2"/>
    </source>
</evidence>
<evidence type="ECO:0000256" key="7">
    <source>
        <dbReference type="ARBA" id="ARBA00022737"/>
    </source>
</evidence>
<dbReference type="SMART" id="SM00320">
    <property type="entry name" value="WD40"/>
    <property type="match status" value="3"/>
</dbReference>
<feature type="compositionally biased region" description="Polar residues" evidence="17">
    <location>
        <begin position="498"/>
        <end position="513"/>
    </location>
</feature>